<keyword evidence="4" id="KW-1015">Disulfide bond</keyword>
<gene>
    <name evidence="8" type="ORF">HG535_0A02660</name>
</gene>
<dbReference type="InterPro" id="IPR009069">
    <property type="entry name" value="Cys_alpha_HP_mot_SF"/>
</dbReference>
<organism evidence="8 9">
    <name type="scientific">Zygotorulaspora mrakii</name>
    <name type="common">Zygosaccharomyces mrakii</name>
    <dbReference type="NCBI Taxonomy" id="42260"/>
    <lineage>
        <taxon>Eukaryota</taxon>
        <taxon>Fungi</taxon>
        <taxon>Dikarya</taxon>
        <taxon>Ascomycota</taxon>
        <taxon>Saccharomycotina</taxon>
        <taxon>Saccharomycetes</taxon>
        <taxon>Saccharomycetales</taxon>
        <taxon>Saccharomycetaceae</taxon>
        <taxon>Zygotorulaspora</taxon>
    </lineage>
</organism>
<evidence type="ECO:0000256" key="3">
    <source>
        <dbReference type="ARBA" id="ARBA00023128"/>
    </source>
</evidence>
<feature type="region of interest" description="Disordered" evidence="7">
    <location>
        <begin position="1"/>
        <end position="51"/>
    </location>
</feature>
<evidence type="ECO:0000256" key="5">
    <source>
        <dbReference type="ARBA" id="ARBA00038264"/>
    </source>
</evidence>
<dbReference type="PANTHER" id="PTHR46811">
    <property type="entry name" value="COILED-COIL-HELIX-COILED-COIL-HELIX DOMAIN-CONTAINING PROTEIN 7"/>
    <property type="match status" value="1"/>
</dbReference>
<keyword evidence="3" id="KW-0496">Mitochondrion</keyword>
<evidence type="ECO:0000313" key="9">
    <source>
        <dbReference type="Proteomes" id="UP000509704"/>
    </source>
</evidence>
<sequence length="121" mass="14283">MTNVQDNHKNGSQTTATNEAKNAPKVDFKDTSKVDFAPKGSDPDTFKYYPDNPESGMNRYLFTMKGPSEYYDPCQQSAQMSFNCLERNDYDRAMCREYFDAYRECKKQWLKARREARKQWD</sequence>
<evidence type="ECO:0000256" key="6">
    <source>
        <dbReference type="ARBA" id="ARBA00041104"/>
    </source>
</evidence>
<name>A0A7H9AVE7_ZYGMR</name>
<dbReference type="AlphaFoldDB" id="A0A7H9AVE7"/>
<evidence type="ECO:0000313" key="8">
    <source>
        <dbReference type="EMBL" id="QLG70328.1"/>
    </source>
</evidence>
<feature type="compositionally biased region" description="Basic and acidic residues" evidence="7">
    <location>
        <begin position="22"/>
        <end position="33"/>
    </location>
</feature>
<dbReference type="OrthoDB" id="9971592at2759"/>
<dbReference type="Proteomes" id="UP000509704">
    <property type="component" value="Chromosome 1"/>
</dbReference>
<dbReference type="GeneID" id="59233964"/>
<reference evidence="8 9" key="1">
    <citation type="submission" date="2020-07" db="EMBL/GenBank/DDBJ databases">
        <title>The yeast mating-type switching endonuclease HO is a domesticated member of an unorthodox homing genetic element family.</title>
        <authorList>
            <person name="Coughlan A.Y."/>
            <person name="Lombardi L."/>
            <person name="Braun-Galleani S."/>
            <person name="Martos A.R."/>
            <person name="Galeote V."/>
            <person name="Bigey F."/>
            <person name="Dequin S."/>
            <person name="Byrne K.P."/>
            <person name="Wolfe K.H."/>
        </authorList>
    </citation>
    <scope>NUCLEOTIDE SEQUENCE [LARGE SCALE GENOMIC DNA]</scope>
    <source>
        <strain evidence="8 9">NRRL Y-6702</strain>
    </source>
</reference>
<dbReference type="PROSITE" id="PS51808">
    <property type="entry name" value="CHCH"/>
    <property type="match status" value="1"/>
</dbReference>
<accession>A0A7H9AVE7</accession>
<dbReference type="PANTHER" id="PTHR46811:SF1">
    <property type="entry name" value="COILED-COIL-HELIX-COILED-COIL-HELIX DOMAIN-CONTAINING PROTEIN 7"/>
    <property type="match status" value="1"/>
</dbReference>
<evidence type="ECO:0000256" key="1">
    <source>
        <dbReference type="ARBA" id="ARBA00003875"/>
    </source>
</evidence>
<dbReference type="SUPFAM" id="SSF47072">
    <property type="entry name" value="Cysteine alpha-hairpin motif"/>
    <property type="match status" value="1"/>
</dbReference>
<comment type="similarity">
    <text evidence="5">Belongs to the COX23 family.</text>
</comment>
<protein>
    <recommendedName>
        <fullName evidence="6">Cytochrome c oxidase-assembly factor COX23, mitochondrial</fullName>
    </recommendedName>
</protein>
<dbReference type="Gene3D" id="1.10.287.1130">
    <property type="entry name" value="CytochromE C oxidase copper chaperone"/>
    <property type="match status" value="1"/>
</dbReference>
<evidence type="ECO:0000256" key="2">
    <source>
        <dbReference type="ARBA" id="ARBA00004569"/>
    </source>
</evidence>
<dbReference type="InterPro" id="IPR051040">
    <property type="entry name" value="COX23"/>
</dbReference>
<dbReference type="KEGG" id="zmk:HG535_0A02660"/>
<dbReference type="RefSeq" id="XP_037142056.1">
    <property type="nucleotide sequence ID" value="XM_037286161.1"/>
</dbReference>
<dbReference type="GO" id="GO:0005758">
    <property type="term" value="C:mitochondrial intermembrane space"/>
    <property type="evidence" value="ECO:0007669"/>
    <property type="project" value="UniProtKB-SubCell"/>
</dbReference>
<evidence type="ECO:0000256" key="7">
    <source>
        <dbReference type="SAM" id="MobiDB-lite"/>
    </source>
</evidence>
<dbReference type="EMBL" id="CP058604">
    <property type="protein sequence ID" value="QLG70328.1"/>
    <property type="molecule type" value="Genomic_DNA"/>
</dbReference>
<feature type="compositionally biased region" description="Polar residues" evidence="7">
    <location>
        <begin position="1"/>
        <end position="20"/>
    </location>
</feature>
<proteinExistence type="inferred from homology"/>
<comment type="subcellular location">
    <subcellularLocation>
        <location evidence="2">Mitochondrion intermembrane space</location>
    </subcellularLocation>
</comment>
<keyword evidence="9" id="KW-1185">Reference proteome</keyword>
<comment type="function">
    <text evidence="1">Required for the assembly of cytochrome c oxidase.</text>
</comment>
<dbReference type="GO" id="GO:0033108">
    <property type="term" value="P:mitochondrial respiratory chain complex assembly"/>
    <property type="evidence" value="ECO:0007669"/>
    <property type="project" value="TreeGrafter"/>
</dbReference>
<evidence type="ECO:0000256" key="4">
    <source>
        <dbReference type="ARBA" id="ARBA00023157"/>
    </source>
</evidence>